<evidence type="ECO:0000313" key="6">
    <source>
        <dbReference type="Proteomes" id="UP000250321"/>
    </source>
</evidence>
<feature type="signal peptide" evidence="4">
    <location>
        <begin position="1"/>
        <end position="16"/>
    </location>
</feature>
<dbReference type="Proteomes" id="UP000250321">
    <property type="component" value="Unassembled WGS sequence"/>
</dbReference>
<comment type="caution">
    <text evidence="5">The sequence shown here is derived from an EMBL/GenBank/DDBJ whole genome shotgun (WGS) entry which is preliminary data.</text>
</comment>
<dbReference type="PANTHER" id="PTHR31415:SF4">
    <property type="entry name" value="NDR1_HIN1-LIKE PROTEIN 3"/>
    <property type="match status" value="1"/>
</dbReference>
<feature type="transmembrane region" description="Helical" evidence="3">
    <location>
        <begin position="59"/>
        <end position="78"/>
    </location>
</feature>
<dbReference type="GO" id="GO:0098542">
    <property type="term" value="P:defense response to other organism"/>
    <property type="evidence" value="ECO:0007669"/>
    <property type="project" value="InterPro"/>
</dbReference>
<keyword evidence="4" id="KW-0732">Signal</keyword>
<accession>A0A314UAJ9</accession>
<gene>
    <name evidence="5" type="ORF">Pyn_27576</name>
</gene>
<keyword evidence="6" id="KW-1185">Reference proteome</keyword>
<sequence length="247" mass="27966">MVAWPLLVLVVPEAKAKVREATNISKIMVTGVQTATNILIPASASNDQPIRQPFFDCEGTFFCIMCIVVPYFILYPLAPTLLLTRPRAYDPEFLVHSAALQYPRNNTPSEFTAMWNLTLLAVNPNKKWDIYCDSLQASLFYNSPVYQHVTERDQKYQRVLLAATSLRPLLLTTTNQTLVSFKLSTLDAYVADDLANKISDGNTTDVFVLEIVVCYRYRLESKDVKIPEPNVQSYYCNVPRPSWSILG</sequence>
<feature type="chain" id="PRO_5016264094" evidence="4">
    <location>
        <begin position="17"/>
        <end position="247"/>
    </location>
</feature>
<evidence type="ECO:0000313" key="5">
    <source>
        <dbReference type="EMBL" id="PQM33746.1"/>
    </source>
</evidence>
<evidence type="ECO:0000256" key="3">
    <source>
        <dbReference type="SAM" id="Phobius"/>
    </source>
</evidence>
<keyword evidence="2 3" id="KW-0472">Membrane</keyword>
<comment type="subcellular location">
    <subcellularLocation>
        <location evidence="1">Membrane</location>
    </subcellularLocation>
</comment>
<evidence type="ECO:0000256" key="2">
    <source>
        <dbReference type="ARBA" id="ARBA00023136"/>
    </source>
</evidence>
<dbReference type="OrthoDB" id="10380353at2759"/>
<organism evidence="5 6">
    <name type="scientific">Prunus yedoensis var. nudiflora</name>
    <dbReference type="NCBI Taxonomy" id="2094558"/>
    <lineage>
        <taxon>Eukaryota</taxon>
        <taxon>Viridiplantae</taxon>
        <taxon>Streptophyta</taxon>
        <taxon>Embryophyta</taxon>
        <taxon>Tracheophyta</taxon>
        <taxon>Spermatophyta</taxon>
        <taxon>Magnoliopsida</taxon>
        <taxon>eudicotyledons</taxon>
        <taxon>Gunneridae</taxon>
        <taxon>Pentapetalae</taxon>
        <taxon>rosids</taxon>
        <taxon>fabids</taxon>
        <taxon>Rosales</taxon>
        <taxon>Rosaceae</taxon>
        <taxon>Amygdaloideae</taxon>
        <taxon>Amygdaleae</taxon>
        <taxon>Prunus</taxon>
    </lineage>
</organism>
<reference evidence="5 6" key="1">
    <citation type="submission" date="2018-02" db="EMBL/GenBank/DDBJ databases">
        <title>Draft genome of wild Prunus yedoensis var. nudiflora.</title>
        <authorList>
            <person name="Baek S."/>
            <person name="Kim J.-H."/>
            <person name="Choi K."/>
            <person name="Kim G.-B."/>
            <person name="Cho A."/>
            <person name="Jang H."/>
            <person name="Shin C.-H."/>
            <person name="Yu H.-J."/>
            <person name="Mun J.-H."/>
        </authorList>
    </citation>
    <scope>NUCLEOTIDE SEQUENCE [LARGE SCALE GENOMIC DNA]</scope>
    <source>
        <strain evidence="6">cv. Jeju island</strain>
        <tissue evidence="5">Leaf</tissue>
    </source>
</reference>
<evidence type="ECO:0000256" key="1">
    <source>
        <dbReference type="ARBA" id="ARBA00004370"/>
    </source>
</evidence>
<proteinExistence type="predicted"/>
<evidence type="ECO:0000256" key="4">
    <source>
        <dbReference type="SAM" id="SignalP"/>
    </source>
</evidence>
<protein>
    <submittedName>
        <fullName evidence="5">Uncharacterized protein</fullName>
    </submittedName>
</protein>
<dbReference type="AlphaFoldDB" id="A0A314UAJ9"/>
<dbReference type="EMBL" id="PJQY01003886">
    <property type="protein sequence ID" value="PQM33746.1"/>
    <property type="molecule type" value="Genomic_DNA"/>
</dbReference>
<name>A0A314UAJ9_PRUYE</name>
<keyword evidence="3" id="KW-0812">Transmembrane</keyword>
<dbReference type="InterPro" id="IPR044839">
    <property type="entry name" value="NDR1-like"/>
</dbReference>
<keyword evidence="3" id="KW-1133">Transmembrane helix</keyword>
<dbReference type="GO" id="GO:0005886">
    <property type="term" value="C:plasma membrane"/>
    <property type="evidence" value="ECO:0007669"/>
    <property type="project" value="TreeGrafter"/>
</dbReference>
<dbReference type="PANTHER" id="PTHR31415">
    <property type="entry name" value="OS05G0367900 PROTEIN"/>
    <property type="match status" value="1"/>
</dbReference>
<dbReference type="GO" id="GO:0009506">
    <property type="term" value="C:plasmodesma"/>
    <property type="evidence" value="ECO:0007669"/>
    <property type="project" value="TreeGrafter"/>
</dbReference>